<gene>
    <name evidence="2" type="ORF">L195_g009536</name>
</gene>
<feature type="compositionally biased region" description="Polar residues" evidence="1">
    <location>
        <begin position="10"/>
        <end position="30"/>
    </location>
</feature>
<evidence type="ECO:0000256" key="1">
    <source>
        <dbReference type="SAM" id="MobiDB-lite"/>
    </source>
</evidence>
<evidence type="ECO:0000313" key="2">
    <source>
        <dbReference type="EMBL" id="PNY12893.1"/>
    </source>
</evidence>
<feature type="region of interest" description="Disordered" evidence="1">
    <location>
        <begin position="1"/>
        <end position="44"/>
    </location>
</feature>
<dbReference type="AlphaFoldDB" id="A0A2K3PC77"/>
<evidence type="ECO:0000313" key="3">
    <source>
        <dbReference type="Proteomes" id="UP000236291"/>
    </source>
</evidence>
<accession>A0A2K3PC77</accession>
<proteinExistence type="predicted"/>
<sequence>MLAPLPSMSIMHQFTVKKQTPNPTQTSSSPHHLPFDSSPHPFDLEKLHLDSLNASEMGQGAV</sequence>
<dbReference type="EMBL" id="ASHM01005645">
    <property type="protein sequence ID" value="PNY12893.1"/>
    <property type="molecule type" value="Genomic_DNA"/>
</dbReference>
<organism evidence="2 3">
    <name type="scientific">Trifolium pratense</name>
    <name type="common">Red clover</name>
    <dbReference type="NCBI Taxonomy" id="57577"/>
    <lineage>
        <taxon>Eukaryota</taxon>
        <taxon>Viridiplantae</taxon>
        <taxon>Streptophyta</taxon>
        <taxon>Embryophyta</taxon>
        <taxon>Tracheophyta</taxon>
        <taxon>Spermatophyta</taxon>
        <taxon>Magnoliopsida</taxon>
        <taxon>eudicotyledons</taxon>
        <taxon>Gunneridae</taxon>
        <taxon>Pentapetalae</taxon>
        <taxon>rosids</taxon>
        <taxon>fabids</taxon>
        <taxon>Fabales</taxon>
        <taxon>Fabaceae</taxon>
        <taxon>Papilionoideae</taxon>
        <taxon>50 kb inversion clade</taxon>
        <taxon>NPAAA clade</taxon>
        <taxon>Hologalegina</taxon>
        <taxon>IRL clade</taxon>
        <taxon>Trifolieae</taxon>
        <taxon>Trifolium</taxon>
    </lineage>
</organism>
<name>A0A2K3PC77_TRIPR</name>
<comment type="caution">
    <text evidence="2">The sequence shown here is derived from an EMBL/GenBank/DDBJ whole genome shotgun (WGS) entry which is preliminary data.</text>
</comment>
<dbReference type="Proteomes" id="UP000236291">
    <property type="component" value="Unassembled WGS sequence"/>
</dbReference>
<reference evidence="2 3" key="2">
    <citation type="journal article" date="2017" name="Front. Plant Sci.">
        <title>Gene Classification and Mining of Molecular Markers Useful in Red Clover (Trifolium pratense) Breeding.</title>
        <authorList>
            <person name="Istvanek J."/>
            <person name="Dluhosova J."/>
            <person name="Dluhos P."/>
            <person name="Patkova L."/>
            <person name="Nedelnik J."/>
            <person name="Repkova J."/>
        </authorList>
    </citation>
    <scope>NUCLEOTIDE SEQUENCE [LARGE SCALE GENOMIC DNA]</scope>
    <source>
        <strain evidence="3">cv. Tatra</strain>
        <tissue evidence="2">Young leaves</tissue>
    </source>
</reference>
<reference evidence="2 3" key="1">
    <citation type="journal article" date="2014" name="Am. J. Bot.">
        <title>Genome assembly and annotation for red clover (Trifolium pratense; Fabaceae).</title>
        <authorList>
            <person name="Istvanek J."/>
            <person name="Jaros M."/>
            <person name="Krenek A."/>
            <person name="Repkova J."/>
        </authorList>
    </citation>
    <scope>NUCLEOTIDE SEQUENCE [LARGE SCALE GENOMIC DNA]</scope>
    <source>
        <strain evidence="3">cv. Tatra</strain>
        <tissue evidence="2">Young leaves</tissue>
    </source>
</reference>
<protein>
    <submittedName>
        <fullName evidence="2">Uncharacterized protein</fullName>
    </submittedName>
</protein>